<dbReference type="OrthoDB" id="126772at2759"/>
<feature type="signal peptide" evidence="1">
    <location>
        <begin position="1"/>
        <end position="25"/>
    </location>
</feature>
<gene>
    <name evidence="3" type="primary">LOC113499538</name>
</gene>
<dbReference type="GeneID" id="113499538"/>
<sequence>MWVKIAEIILFHIVFLLINISPVTCHVPSYASTPSNKIEQFCQLSEACIHDTIAVCGKMGEEQRTFLDLCDLLEYACDHNQIFSHVDDMPGCPEVEEDDYYIRRKS</sequence>
<dbReference type="AlphaFoldDB" id="A0A7E5W5U0"/>
<keyword evidence="2" id="KW-1185">Reference proteome</keyword>
<dbReference type="KEGG" id="tnl:113499538"/>
<evidence type="ECO:0000313" key="2">
    <source>
        <dbReference type="Proteomes" id="UP000322000"/>
    </source>
</evidence>
<dbReference type="InParanoid" id="A0A7E5W5U0"/>
<organism evidence="2 3">
    <name type="scientific">Trichoplusia ni</name>
    <name type="common">Cabbage looper</name>
    <dbReference type="NCBI Taxonomy" id="7111"/>
    <lineage>
        <taxon>Eukaryota</taxon>
        <taxon>Metazoa</taxon>
        <taxon>Ecdysozoa</taxon>
        <taxon>Arthropoda</taxon>
        <taxon>Hexapoda</taxon>
        <taxon>Insecta</taxon>
        <taxon>Pterygota</taxon>
        <taxon>Neoptera</taxon>
        <taxon>Endopterygota</taxon>
        <taxon>Lepidoptera</taxon>
        <taxon>Glossata</taxon>
        <taxon>Ditrysia</taxon>
        <taxon>Noctuoidea</taxon>
        <taxon>Noctuidae</taxon>
        <taxon>Plusiinae</taxon>
        <taxon>Trichoplusia</taxon>
    </lineage>
</organism>
<feature type="chain" id="PRO_5028975527" evidence="1">
    <location>
        <begin position="26"/>
        <end position="106"/>
    </location>
</feature>
<name>A0A7E5W5U0_TRINI</name>
<reference evidence="3" key="1">
    <citation type="submission" date="2025-08" db="UniProtKB">
        <authorList>
            <consortium name="RefSeq"/>
        </authorList>
    </citation>
    <scope>IDENTIFICATION</scope>
</reference>
<dbReference type="Proteomes" id="UP000322000">
    <property type="component" value="Chromosome 12"/>
</dbReference>
<proteinExistence type="predicted"/>
<evidence type="ECO:0000256" key="1">
    <source>
        <dbReference type="SAM" id="SignalP"/>
    </source>
</evidence>
<evidence type="ECO:0000313" key="3">
    <source>
        <dbReference type="RefSeq" id="XP_026735852.1"/>
    </source>
</evidence>
<dbReference type="RefSeq" id="XP_026735852.1">
    <property type="nucleotide sequence ID" value="XM_026880051.1"/>
</dbReference>
<keyword evidence="1" id="KW-0732">Signal</keyword>
<accession>A0A7E5W5U0</accession>
<protein>
    <submittedName>
        <fullName evidence="3">Uncharacterized protein LOC113499538</fullName>
    </submittedName>
</protein>